<keyword evidence="2" id="KW-1185">Reference proteome</keyword>
<comment type="caution">
    <text evidence="1">The sequence shown here is derived from an EMBL/GenBank/DDBJ whole genome shotgun (WGS) entry which is preliminary data.</text>
</comment>
<organism evidence="1 2">
    <name type="scientific">Stephania cephalantha</name>
    <dbReference type="NCBI Taxonomy" id="152367"/>
    <lineage>
        <taxon>Eukaryota</taxon>
        <taxon>Viridiplantae</taxon>
        <taxon>Streptophyta</taxon>
        <taxon>Embryophyta</taxon>
        <taxon>Tracheophyta</taxon>
        <taxon>Spermatophyta</taxon>
        <taxon>Magnoliopsida</taxon>
        <taxon>Ranunculales</taxon>
        <taxon>Menispermaceae</taxon>
        <taxon>Menispermoideae</taxon>
        <taxon>Cissampelideae</taxon>
        <taxon>Stephania</taxon>
    </lineage>
</organism>
<evidence type="ECO:0000313" key="2">
    <source>
        <dbReference type="Proteomes" id="UP001419268"/>
    </source>
</evidence>
<reference evidence="1 2" key="1">
    <citation type="submission" date="2024-01" db="EMBL/GenBank/DDBJ databases">
        <title>Genome assemblies of Stephania.</title>
        <authorList>
            <person name="Yang L."/>
        </authorList>
    </citation>
    <scope>NUCLEOTIDE SEQUENCE [LARGE SCALE GENOMIC DNA]</scope>
    <source>
        <strain evidence="1">JXDWG</strain>
        <tissue evidence="1">Leaf</tissue>
    </source>
</reference>
<proteinExistence type="predicted"/>
<dbReference type="AlphaFoldDB" id="A0AAP0ENJ1"/>
<sequence>MFVQGDVIDGNEKASTVEFFITQIQDFDIVNDLIPIEPSQIKKKCSKRNQINQRKKVTLLPHTGSKPFKELMDEMVNMSIVILPMLEEFNWSLATVVI</sequence>
<dbReference type="EMBL" id="JBBNAG010000011">
    <property type="protein sequence ID" value="KAK9095092.1"/>
    <property type="molecule type" value="Genomic_DNA"/>
</dbReference>
<dbReference type="Proteomes" id="UP001419268">
    <property type="component" value="Unassembled WGS sequence"/>
</dbReference>
<protein>
    <submittedName>
        <fullName evidence="1">Uncharacterized protein</fullName>
    </submittedName>
</protein>
<name>A0AAP0ENJ1_9MAGN</name>
<gene>
    <name evidence="1" type="ORF">Scep_026561</name>
</gene>
<evidence type="ECO:0000313" key="1">
    <source>
        <dbReference type="EMBL" id="KAK9095092.1"/>
    </source>
</evidence>
<accession>A0AAP0ENJ1</accession>